<dbReference type="InterPro" id="IPR036871">
    <property type="entry name" value="PX_dom_sf"/>
</dbReference>
<dbReference type="EMBL" id="CAMPGE010018408">
    <property type="protein sequence ID" value="CAI2376823.1"/>
    <property type="molecule type" value="Genomic_DNA"/>
</dbReference>
<evidence type="ECO:0000313" key="4">
    <source>
        <dbReference type="Proteomes" id="UP001295684"/>
    </source>
</evidence>
<gene>
    <name evidence="3" type="ORF">ECRASSUSDP1_LOCUS18200</name>
</gene>
<dbReference type="Proteomes" id="UP001295684">
    <property type="component" value="Unassembled WGS sequence"/>
</dbReference>
<evidence type="ECO:0000256" key="1">
    <source>
        <dbReference type="SAM" id="MobiDB-lite"/>
    </source>
</evidence>
<dbReference type="SUPFAM" id="SSF64268">
    <property type="entry name" value="PX domain"/>
    <property type="match status" value="1"/>
</dbReference>
<dbReference type="GO" id="GO:0035091">
    <property type="term" value="F:phosphatidylinositol binding"/>
    <property type="evidence" value="ECO:0007669"/>
    <property type="project" value="InterPro"/>
</dbReference>
<reference evidence="3" key="1">
    <citation type="submission" date="2023-07" db="EMBL/GenBank/DDBJ databases">
        <authorList>
            <consortium name="AG Swart"/>
            <person name="Singh M."/>
            <person name="Singh A."/>
            <person name="Seah K."/>
            <person name="Emmerich C."/>
        </authorList>
    </citation>
    <scope>NUCLEOTIDE SEQUENCE</scope>
    <source>
        <strain evidence="3">DP1</strain>
    </source>
</reference>
<dbReference type="Gene3D" id="3.30.1520.10">
    <property type="entry name" value="Phox-like domain"/>
    <property type="match status" value="1"/>
</dbReference>
<feature type="compositionally biased region" description="Polar residues" evidence="1">
    <location>
        <begin position="148"/>
        <end position="159"/>
    </location>
</feature>
<sequence length="305" mass="35417">MEPIQIPSFRVQIMKHSKDQGFVLYHMKVFSVDDNTFHIEDRYRNMRALWESICEDAENAKRIPNFPPKKWFGSKSRDFLETRKTALQNFFNTLLDSPDKTIFKHIMKYFKKLAKNREASDALLNIEESVTKKREASPVTNKEEEVKSASSSPRKQSPQKNEEQKQSKANSKREAYKVNKVALTSKDYNETCSKIVDTFNKKLIDFGYAGAEAIQDIMAKGQNYVKHFEESNLNSEFNYQTKFLDIPEGNDKNLDLLENPDEDAENQNDVANAALQKRLTQLTVQLGKDQYEQFVSMNEVVWRGN</sequence>
<organism evidence="3 4">
    <name type="scientific">Euplotes crassus</name>
    <dbReference type="NCBI Taxonomy" id="5936"/>
    <lineage>
        <taxon>Eukaryota</taxon>
        <taxon>Sar</taxon>
        <taxon>Alveolata</taxon>
        <taxon>Ciliophora</taxon>
        <taxon>Intramacronucleata</taxon>
        <taxon>Spirotrichea</taxon>
        <taxon>Hypotrichia</taxon>
        <taxon>Euplotida</taxon>
        <taxon>Euplotidae</taxon>
        <taxon>Moneuplotes</taxon>
    </lineage>
</organism>
<dbReference type="PROSITE" id="PS50195">
    <property type="entry name" value="PX"/>
    <property type="match status" value="1"/>
</dbReference>
<dbReference type="Pfam" id="PF00787">
    <property type="entry name" value="PX"/>
    <property type="match status" value="1"/>
</dbReference>
<dbReference type="CDD" id="cd06093">
    <property type="entry name" value="PX_domain"/>
    <property type="match status" value="1"/>
</dbReference>
<comment type="caution">
    <text evidence="3">The sequence shown here is derived from an EMBL/GenBank/DDBJ whole genome shotgun (WGS) entry which is preliminary data.</text>
</comment>
<feature type="compositionally biased region" description="Basic and acidic residues" evidence="1">
    <location>
        <begin position="160"/>
        <end position="174"/>
    </location>
</feature>
<feature type="domain" description="PX" evidence="2">
    <location>
        <begin position="3"/>
        <end position="130"/>
    </location>
</feature>
<evidence type="ECO:0000259" key="2">
    <source>
        <dbReference type="PROSITE" id="PS50195"/>
    </source>
</evidence>
<feature type="region of interest" description="Disordered" evidence="1">
    <location>
        <begin position="130"/>
        <end position="174"/>
    </location>
</feature>
<protein>
    <recommendedName>
        <fullName evidence="2">PX domain-containing protein</fullName>
    </recommendedName>
</protein>
<keyword evidence="4" id="KW-1185">Reference proteome</keyword>
<dbReference type="InterPro" id="IPR001683">
    <property type="entry name" value="PX_dom"/>
</dbReference>
<name>A0AAD2D1Y0_EUPCR</name>
<proteinExistence type="predicted"/>
<evidence type="ECO:0000313" key="3">
    <source>
        <dbReference type="EMBL" id="CAI2376823.1"/>
    </source>
</evidence>
<feature type="compositionally biased region" description="Basic and acidic residues" evidence="1">
    <location>
        <begin position="130"/>
        <end position="147"/>
    </location>
</feature>
<accession>A0AAD2D1Y0</accession>
<dbReference type="AlphaFoldDB" id="A0AAD2D1Y0"/>